<keyword evidence="10" id="KW-1185">Reference proteome</keyword>
<keyword evidence="4" id="KW-1005">Bacterial flagellum biogenesis</keyword>
<evidence type="ECO:0000256" key="1">
    <source>
        <dbReference type="ARBA" id="ARBA00003041"/>
    </source>
</evidence>
<evidence type="ECO:0000256" key="3">
    <source>
        <dbReference type="ARBA" id="ARBA00022448"/>
    </source>
</evidence>
<evidence type="ECO:0000259" key="8">
    <source>
        <dbReference type="Pfam" id="PF02108"/>
    </source>
</evidence>
<dbReference type="PANTHER" id="PTHR34982">
    <property type="entry name" value="YOP PROTEINS TRANSLOCATION PROTEIN L"/>
    <property type="match status" value="1"/>
</dbReference>
<evidence type="ECO:0000313" key="9">
    <source>
        <dbReference type="EMBL" id="NBI07855.1"/>
    </source>
</evidence>
<evidence type="ECO:0000256" key="2">
    <source>
        <dbReference type="ARBA" id="ARBA00006602"/>
    </source>
</evidence>
<protein>
    <recommendedName>
        <fullName evidence="8">Flagellar assembly protein FliH/Type III secretion system HrpE domain-containing protein</fullName>
    </recommendedName>
</protein>
<feature type="coiled-coil region" evidence="7">
    <location>
        <begin position="20"/>
        <end position="76"/>
    </location>
</feature>
<keyword evidence="5" id="KW-0653">Protein transport</keyword>
<feature type="domain" description="Flagellar assembly protein FliH/Type III secretion system HrpE" evidence="8">
    <location>
        <begin position="121"/>
        <end position="240"/>
    </location>
</feature>
<dbReference type="AlphaFoldDB" id="A0A845QZE9"/>
<dbReference type="EMBL" id="QXXA01000016">
    <property type="protein sequence ID" value="NBI07855.1"/>
    <property type="molecule type" value="Genomic_DNA"/>
</dbReference>
<evidence type="ECO:0000313" key="10">
    <source>
        <dbReference type="Proteomes" id="UP000467132"/>
    </source>
</evidence>
<proteinExistence type="inferred from homology"/>
<evidence type="ECO:0000256" key="4">
    <source>
        <dbReference type="ARBA" id="ARBA00022795"/>
    </source>
</evidence>
<comment type="caution">
    <text evidence="9">The sequence shown here is derived from an EMBL/GenBank/DDBJ whole genome shotgun (WGS) entry which is preliminary data.</text>
</comment>
<gene>
    <name evidence="9" type="ORF">D3Z33_13425</name>
</gene>
<organism evidence="9 10">
    <name type="scientific">Senegalia massiliensis</name>
    <dbReference type="NCBI Taxonomy" id="1720316"/>
    <lineage>
        <taxon>Bacteria</taxon>
        <taxon>Bacillati</taxon>
        <taxon>Bacillota</taxon>
        <taxon>Clostridia</taxon>
        <taxon>Eubacteriales</taxon>
        <taxon>Clostridiaceae</taxon>
        <taxon>Senegalia</taxon>
    </lineage>
</organism>
<dbReference type="GO" id="GO:0015031">
    <property type="term" value="P:protein transport"/>
    <property type="evidence" value="ECO:0007669"/>
    <property type="project" value="UniProtKB-KW"/>
</dbReference>
<dbReference type="InterPro" id="IPR051472">
    <property type="entry name" value="T3SS_Stator/FliH"/>
</dbReference>
<dbReference type="GO" id="GO:0044781">
    <property type="term" value="P:bacterial-type flagellum organization"/>
    <property type="evidence" value="ECO:0007669"/>
    <property type="project" value="UniProtKB-KW"/>
</dbReference>
<dbReference type="GO" id="GO:0005829">
    <property type="term" value="C:cytosol"/>
    <property type="evidence" value="ECO:0007669"/>
    <property type="project" value="TreeGrafter"/>
</dbReference>
<evidence type="ECO:0000256" key="7">
    <source>
        <dbReference type="SAM" id="Coils"/>
    </source>
</evidence>
<reference evidence="9 10" key="1">
    <citation type="submission" date="2018-08" db="EMBL/GenBank/DDBJ databases">
        <title>Murine metabolic-syndrome-specific gut microbial biobank.</title>
        <authorList>
            <person name="Liu C."/>
        </authorList>
    </citation>
    <scope>NUCLEOTIDE SEQUENCE [LARGE SCALE GENOMIC DNA]</scope>
    <source>
        <strain evidence="9 10">583</strain>
    </source>
</reference>
<dbReference type="PANTHER" id="PTHR34982:SF1">
    <property type="entry name" value="FLAGELLAR ASSEMBLY PROTEIN FLIH"/>
    <property type="match status" value="1"/>
</dbReference>
<keyword evidence="6" id="KW-1006">Bacterial flagellum protein export</keyword>
<dbReference type="Pfam" id="PF02108">
    <property type="entry name" value="FliH"/>
    <property type="match status" value="1"/>
</dbReference>
<keyword evidence="3" id="KW-0813">Transport</keyword>
<evidence type="ECO:0000256" key="5">
    <source>
        <dbReference type="ARBA" id="ARBA00022927"/>
    </source>
</evidence>
<name>A0A845QZE9_9CLOT</name>
<dbReference type="InterPro" id="IPR018035">
    <property type="entry name" value="Flagellar_FliH/T3SS_HrpE"/>
</dbReference>
<comment type="similarity">
    <text evidence="2">Belongs to the FliH family.</text>
</comment>
<evidence type="ECO:0000256" key="6">
    <source>
        <dbReference type="ARBA" id="ARBA00023225"/>
    </source>
</evidence>
<sequence length="251" mass="28872">MSRIIKSPLVSEIYSHGANKKNTENEIKDLENFKKNIIKDTLLKQKNILEEANTNAQDIINKAEEQSKNISEENNKKGIQLLEDYKNKGYNEGFEQGYKEGYEEGNEQSNLLIQEALGIKNENLNRRKELLSDLEKDIVDLVIDSCYKIVNRLYDDDKEIILSIIQRGLDNLTNTKRLIIKTSSDDFDFLDMYKEKILSMAHNVEEIDIVLDKNLEKGGMILETLNGSVDVSIDTQLEKLKLILKDLLDSE</sequence>
<accession>A0A845QZE9</accession>
<dbReference type="Proteomes" id="UP000467132">
    <property type="component" value="Unassembled WGS sequence"/>
</dbReference>
<dbReference type="OrthoDB" id="2375163at2"/>
<comment type="function">
    <text evidence="1">Needed for flagellar regrowth and assembly.</text>
</comment>
<keyword evidence="7" id="KW-0175">Coiled coil</keyword>
<dbReference type="RefSeq" id="WP_160198323.1">
    <property type="nucleotide sequence ID" value="NZ_QXXA01000016.1"/>
</dbReference>